<comment type="caution">
    <text evidence="1">The sequence shown here is derived from an EMBL/GenBank/DDBJ whole genome shotgun (WGS) entry which is preliminary data.</text>
</comment>
<accession>A0A9W4USK9</accession>
<organism evidence="1 2">
    <name type="scientific">Periconia digitata</name>
    <dbReference type="NCBI Taxonomy" id="1303443"/>
    <lineage>
        <taxon>Eukaryota</taxon>
        <taxon>Fungi</taxon>
        <taxon>Dikarya</taxon>
        <taxon>Ascomycota</taxon>
        <taxon>Pezizomycotina</taxon>
        <taxon>Dothideomycetes</taxon>
        <taxon>Pleosporomycetidae</taxon>
        <taxon>Pleosporales</taxon>
        <taxon>Massarineae</taxon>
        <taxon>Periconiaceae</taxon>
        <taxon>Periconia</taxon>
    </lineage>
</organism>
<dbReference type="AlphaFoldDB" id="A0A9W4USK9"/>
<name>A0A9W4USK9_9PLEO</name>
<protein>
    <submittedName>
        <fullName evidence="1">Uncharacterized protein</fullName>
    </submittedName>
</protein>
<gene>
    <name evidence="1" type="ORF">PDIGIT_LOCUS12744</name>
</gene>
<evidence type="ECO:0000313" key="1">
    <source>
        <dbReference type="EMBL" id="CAI6339583.1"/>
    </source>
</evidence>
<keyword evidence="2" id="KW-1185">Reference proteome</keyword>
<proteinExistence type="predicted"/>
<sequence length="52" mass="5656">MYILCFRSPLSLILSSLTNYHLTIITNSFPTISAVHAETLLGSNLIVTNTGC</sequence>
<evidence type="ECO:0000313" key="2">
    <source>
        <dbReference type="Proteomes" id="UP001152607"/>
    </source>
</evidence>
<dbReference type="Proteomes" id="UP001152607">
    <property type="component" value="Unassembled WGS sequence"/>
</dbReference>
<reference evidence="1" key="1">
    <citation type="submission" date="2023-01" db="EMBL/GenBank/DDBJ databases">
        <authorList>
            <person name="Van Ghelder C."/>
            <person name="Rancurel C."/>
        </authorList>
    </citation>
    <scope>NUCLEOTIDE SEQUENCE</scope>
    <source>
        <strain evidence="1">CNCM I-4278</strain>
    </source>
</reference>
<dbReference type="EMBL" id="CAOQHR010000009">
    <property type="protein sequence ID" value="CAI6339583.1"/>
    <property type="molecule type" value="Genomic_DNA"/>
</dbReference>